<keyword evidence="4" id="KW-1185">Reference proteome</keyword>
<dbReference type="PANTHER" id="PTHR43252">
    <property type="entry name" value="TRANSCRIPTIONAL REGULATOR YQJI"/>
    <property type="match status" value="1"/>
</dbReference>
<feature type="domain" description="Transcription regulator PadR N-terminal" evidence="1">
    <location>
        <begin position="8"/>
        <end position="78"/>
    </location>
</feature>
<dbReference type="Gene3D" id="6.10.140.190">
    <property type="match status" value="1"/>
</dbReference>
<dbReference type="InterPro" id="IPR005149">
    <property type="entry name" value="Tscrpt_reg_PadR_N"/>
</dbReference>
<comment type="caution">
    <text evidence="3">The sequence shown here is derived from an EMBL/GenBank/DDBJ whole genome shotgun (WGS) entry which is preliminary data.</text>
</comment>
<gene>
    <name evidence="3" type="ORF">ACFFJ8_20910</name>
</gene>
<evidence type="ECO:0000313" key="3">
    <source>
        <dbReference type="EMBL" id="MFC0393817.1"/>
    </source>
</evidence>
<protein>
    <submittedName>
        <fullName evidence="3">PadR family transcriptional regulator</fullName>
    </submittedName>
</protein>
<dbReference type="SUPFAM" id="SSF46785">
    <property type="entry name" value="Winged helix' DNA-binding domain"/>
    <property type="match status" value="1"/>
</dbReference>
<dbReference type="PANTHER" id="PTHR43252:SF4">
    <property type="entry name" value="TRANSCRIPTIONAL REGULATORY PROTEIN"/>
    <property type="match status" value="1"/>
</dbReference>
<proteinExistence type="predicted"/>
<name>A0ABV6JE31_9BACL</name>
<dbReference type="InterPro" id="IPR036388">
    <property type="entry name" value="WH-like_DNA-bd_sf"/>
</dbReference>
<evidence type="ECO:0000259" key="2">
    <source>
        <dbReference type="Pfam" id="PF10400"/>
    </source>
</evidence>
<reference evidence="3 4" key="1">
    <citation type="submission" date="2024-09" db="EMBL/GenBank/DDBJ databases">
        <authorList>
            <person name="Sun Q."/>
            <person name="Mori K."/>
        </authorList>
    </citation>
    <scope>NUCLEOTIDE SEQUENCE [LARGE SCALE GENOMIC DNA]</scope>
    <source>
        <strain evidence="3 4">CCM 4839</strain>
    </source>
</reference>
<organism evidence="3 4">
    <name type="scientific">Paenibacillus mendelii</name>
    <dbReference type="NCBI Taxonomy" id="206163"/>
    <lineage>
        <taxon>Bacteria</taxon>
        <taxon>Bacillati</taxon>
        <taxon>Bacillota</taxon>
        <taxon>Bacilli</taxon>
        <taxon>Bacillales</taxon>
        <taxon>Paenibacillaceae</taxon>
        <taxon>Paenibacillus</taxon>
    </lineage>
</organism>
<dbReference type="Pfam" id="PF03551">
    <property type="entry name" value="PadR"/>
    <property type="match status" value="1"/>
</dbReference>
<dbReference type="Gene3D" id="1.10.10.10">
    <property type="entry name" value="Winged helix-like DNA-binding domain superfamily/Winged helix DNA-binding domain"/>
    <property type="match status" value="1"/>
</dbReference>
<dbReference type="Pfam" id="PF10400">
    <property type="entry name" value="Vir_act_alpha_C"/>
    <property type="match status" value="1"/>
</dbReference>
<dbReference type="InterPro" id="IPR036390">
    <property type="entry name" value="WH_DNA-bd_sf"/>
</dbReference>
<evidence type="ECO:0000313" key="4">
    <source>
        <dbReference type="Proteomes" id="UP001589818"/>
    </source>
</evidence>
<dbReference type="InterPro" id="IPR018309">
    <property type="entry name" value="Tscrpt_reg_PadR_C"/>
</dbReference>
<dbReference type="EMBL" id="JBHLVF010000034">
    <property type="protein sequence ID" value="MFC0393817.1"/>
    <property type="molecule type" value="Genomic_DNA"/>
</dbReference>
<sequence length="190" mass="21699">MNALSYALLSMLFRKSCSGYELMKMMGVFWQAKHSQIYPLLAKLEQKELVTYEHVGQTGKPDKKLYSITDLGTAALKEWIDHSPAAVPVQRDEFLIKVYAIGLSDPNTAIQLFEERIAMLMEKAAYLQSQVSEMDELMNGMLPGMNDKHFGRYLLYQRRVLTGREEIEWCKWAMSLIAKPSGQARPAAEE</sequence>
<dbReference type="Proteomes" id="UP001589818">
    <property type="component" value="Unassembled WGS sequence"/>
</dbReference>
<accession>A0ABV6JE31</accession>
<evidence type="ECO:0000259" key="1">
    <source>
        <dbReference type="Pfam" id="PF03551"/>
    </source>
</evidence>
<dbReference type="RefSeq" id="WP_204820516.1">
    <property type="nucleotide sequence ID" value="NZ_JANHOF010000013.1"/>
</dbReference>
<feature type="domain" description="Transcription regulator PadR C-terminal" evidence="2">
    <location>
        <begin position="91"/>
        <end position="176"/>
    </location>
</feature>